<dbReference type="Pfam" id="PF00294">
    <property type="entry name" value="PfkB"/>
    <property type="match status" value="1"/>
</dbReference>
<feature type="binding site" evidence="12">
    <location>
        <begin position="14"/>
        <end position="16"/>
    </location>
    <ligand>
        <name>substrate</name>
    </ligand>
</feature>
<comment type="pathway">
    <text evidence="12">Carbohydrate metabolism; D-ribose degradation; D-ribose 5-phosphate from beta-D-ribopyranose: step 2/2.</text>
</comment>
<dbReference type="InterPro" id="IPR002139">
    <property type="entry name" value="Ribo/fructo_kinase"/>
</dbReference>
<dbReference type="InterPro" id="IPR011611">
    <property type="entry name" value="PfkB_dom"/>
</dbReference>
<keyword evidence="10 12" id="KW-0630">Potassium</keyword>
<evidence type="ECO:0000256" key="10">
    <source>
        <dbReference type="ARBA" id="ARBA00022958"/>
    </source>
</evidence>
<evidence type="ECO:0000256" key="1">
    <source>
        <dbReference type="ARBA" id="ARBA00005380"/>
    </source>
</evidence>
<feature type="binding site" evidence="12">
    <location>
        <position position="187"/>
    </location>
    <ligand>
        <name>ATP</name>
        <dbReference type="ChEBI" id="CHEBI:30616"/>
    </ligand>
</feature>
<dbReference type="InterPro" id="IPR029056">
    <property type="entry name" value="Ribokinase-like"/>
</dbReference>
<comment type="similarity">
    <text evidence="12">Belongs to the carbohydrate kinase PfkB family. Ribokinase subfamily.</text>
</comment>
<evidence type="ECO:0000256" key="3">
    <source>
        <dbReference type="ARBA" id="ARBA00016943"/>
    </source>
</evidence>
<keyword evidence="11 12" id="KW-0119">Carbohydrate metabolism</keyword>
<feature type="binding site" evidence="12">
    <location>
        <position position="285"/>
    </location>
    <ligand>
        <name>K(+)</name>
        <dbReference type="ChEBI" id="CHEBI:29103"/>
    </ligand>
</feature>
<evidence type="ECO:0000256" key="11">
    <source>
        <dbReference type="ARBA" id="ARBA00023277"/>
    </source>
</evidence>
<keyword evidence="9 12" id="KW-0460">Magnesium</keyword>
<dbReference type="PANTHER" id="PTHR10584">
    <property type="entry name" value="SUGAR KINASE"/>
    <property type="match status" value="1"/>
</dbReference>
<reference evidence="15" key="1">
    <citation type="journal article" date="2019" name="Int. J. Syst. Evol. Microbiol.">
        <title>The Global Catalogue of Microorganisms (GCM) 10K type strain sequencing project: providing services to taxonomists for standard genome sequencing and annotation.</title>
        <authorList>
            <consortium name="The Broad Institute Genomics Platform"/>
            <consortium name="The Broad Institute Genome Sequencing Center for Infectious Disease"/>
            <person name="Wu L."/>
            <person name="Ma J."/>
        </authorList>
    </citation>
    <scope>NUCLEOTIDE SEQUENCE [LARGE SCALE GENOMIC DNA]</scope>
    <source>
        <strain evidence="15">KCTC 19812</strain>
    </source>
</reference>
<dbReference type="InterPro" id="IPR002173">
    <property type="entry name" value="Carboh/pur_kinase_PfkB_CS"/>
</dbReference>
<comment type="function">
    <text evidence="12">Catalyzes the phosphorylation of ribose at O-5 in a reaction requiring ATP and magnesium. The resulting D-ribose-5-phosphate can then be used either for sythesis of nucleotides, histidine, and tryptophan, or as a component of the pentose phosphate pathway.</text>
</comment>
<comment type="cofactor">
    <cofactor evidence="12">
        <name>Mg(2+)</name>
        <dbReference type="ChEBI" id="CHEBI:18420"/>
    </cofactor>
    <text evidence="12">Requires a divalent cation, most likely magnesium in vivo, as an electrophilic catalyst to aid phosphoryl group transfer. It is the chelate of the metal and the nucleotide that is the actual substrate.</text>
</comment>
<dbReference type="NCBIfam" id="NF008353">
    <property type="entry name" value="PRK11142.1"/>
    <property type="match status" value="1"/>
</dbReference>
<keyword evidence="8 12" id="KW-0067">ATP-binding</keyword>
<keyword evidence="5 12" id="KW-0479">Metal-binding</keyword>
<evidence type="ECO:0000256" key="7">
    <source>
        <dbReference type="ARBA" id="ARBA00022777"/>
    </source>
</evidence>
<dbReference type="RefSeq" id="WP_380806834.1">
    <property type="nucleotide sequence ID" value="NZ_JBHUIV010000034.1"/>
</dbReference>
<dbReference type="EC" id="2.7.1.15" evidence="2 12"/>
<feature type="binding site" evidence="12">
    <location>
        <position position="143"/>
    </location>
    <ligand>
        <name>substrate</name>
    </ligand>
</feature>
<feature type="binding site" evidence="12">
    <location>
        <begin position="42"/>
        <end position="46"/>
    </location>
    <ligand>
        <name>substrate</name>
    </ligand>
</feature>
<dbReference type="Gene3D" id="3.40.1190.20">
    <property type="match status" value="1"/>
</dbReference>
<name>A0ABW5BD19_9BACT</name>
<dbReference type="PANTHER" id="PTHR10584:SF166">
    <property type="entry name" value="RIBOKINASE"/>
    <property type="match status" value="1"/>
</dbReference>
<proteinExistence type="inferred from homology"/>
<dbReference type="PROSITE" id="PS00584">
    <property type="entry name" value="PFKB_KINASES_2"/>
    <property type="match status" value="1"/>
</dbReference>
<keyword evidence="4 12" id="KW-0808">Transferase</keyword>
<feature type="binding site" evidence="12">
    <location>
        <position position="251"/>
    </location>
    <ligand>
        <name>K(+)</name>
        <dbReference type="ChEBI" id="CHEBI:29103"/>
    </ligand>
</feature>
<keyword evidence="12" id="KW-0963">Cytoplasm</keyword>
<protein>
    <recommendedName>
        <fullName evidence="3 12">Ribokinase</fullName>
        <shortName evidence="12">RK</shortName>
        <ecNumber evidence="2 12">2.7.1.15</ecNumber>
    </recommendedName>
</protein>
<dbReference type="InterPro" id="IPR011877">
    <property type="entry name" value="Ribokinase"/>
</dbReference>
<dbReference type="NCBIfam" id="TIGR02152">
    <property type="entry name" value="D_ribokin_bact"/>
    <property type="match status" value="1"/>
</dbReference>
<comment type="similarity">
    <text evidence="1">Belongs to the carbohydrate kinase pfkB family.</text>
</comment>
<comment type="subcellular location">
    <subcellularLocation>
        <location evidence="12">Cytoplasm</location>
    </subcellularLocation>
</comment>
<feature type="binding site" evidence="12">
    <location>
        <position position="255"/>
    </location>
    <ligand>
        <name>substrate</name>
    </ligand>
</feature>
<comment type="caution">
    <text evidence="12">Lacks conserved residue(s) required for the propagation of feature annotation.</text>
</comment>
<evidence type="ECO:0000313" key="15">
    <source>
        <dbReference type="Proteomes" id="UP001597414"/>
    </source>
</evidence>
<feature type="binding site" evidence="12">
    <location>
        <begin position="223"/>
        <end position="228"/>
    </location>
    <ligand>
        <name>ATP</name>
        <dbReference type="ChEBI" id="CHEBI:30616"/>
    </ligand>
</feature>
<feature type="binding site" evidence="12">
    <location>
        <position position="249"/>
    </location>
    <ligand>
        <name>K(+)</name>
        <dbReference type="ChEBI" id="CHEBI:29103"/>
    </ligand>
</feature>
<comment type="catalytic activity">
    <reaction evidence="12">
        <text>D-ribose + ATP = D-ribose 5-phosphate + ADP + H(+)</text>
        <dbReference type="Rhea" id="RHEA:13697"/>
        <dbReference type="ChEBI" id="CHEBI:15378"/>
        <dbReference type="ChEBI" id="CHEBI:30616"/>
        <dbReference type="ChEBI" id="CHEBI:47013"/>
        <dbReference type="ChEBI" id="CHEBI:78346"/>
        <dbReference type="ChEBI" id="CHEBI:456216"/>
        <dbReference type="EC" id="2.7.1.15"/>
    </reaction>
</comment>
<accession>A0ABW5BD19</accession>
<dbReference type="GO" id="GO:0004747">
    <property type="term" value="F:ribokinase activity"/>
    <property type="evidence" value="ECO:0007669"/>
    <property type="project" value="UniProtKB-EC"/>
</dbReference>
<feature type="binding site" evidence="12">
    <location>
        <position position="294"/>
    </location>
    <ligand>
        <name>K(+)</name>
        <dbReference type="ChEBI" id="CHEBI:29103"/>
    </ligand>
</feature>
<evidence type="ECO:0000256" key="8">
    <source>
        <dbReference type="ARBA" id="ARBA00022840"/>
    </source>
</evidence>
<comment type="subunit">
    <text evidence="12">Homodimer.</text>
</comment>
<comment type="caution">
    <text evidence="14">The sequence shown here is derived from an EMBL/GenBank/DDBJ whole genome shotgun (WGS) entry which is preliminary data.</text>
</comment>
<feature type="binding site" evidence="12">
    <location>
        <position position="290"/>
    </location>
    <ligand>
        <name>K(+)</name>
        <dbReference type="ChEBI" id="CHEBI:29103"/>
    </ligand>
</feature>
<keyword evidence="7 12" id="KW-0418">Kinase</keyword>
<evidence type="ECO:0000256" key="6">
    <source>
        <dbReference type="ARBA" id="ARBA00022741"/>
    </source>
</evidence>
<evidence type="ECO:0000256" key="2">
    <source>
        <dbReference type="ARBA" id="ARBA00012035"/>
    </source>
</evidence>
<dbReference type="SUPFAM" id="SSF53613">
    <property type="entry name" value="Ribokinase-like"/>
    <property type="match status" value="1"/>
</dbReference>
<feature type="binding site" evidence="12">
    <location>
        <position position="288"/>
    </location>
    <ligand>
        <name>K(+)</name>
        <dbReference type="ChEBI" id="CHEBI:29103"/>
    </ligand>
</feature>
<feature type="binding site" evidence="12">
    <location>
        <begin position="254"/>
        <end position="255"/>
    </location>
    <ligand>
        <name>ATP</name>
        <dbReference type="ChEBI" id="CHEBI:30616"/>
    </ligand>
</feature>
<dbReference type="Proteomes" id="UP001597414">
    <property type="component" value="Unassembled WGS sequence"/>
</dbReference>
<feature type="active site" description="Proton acceptor" evidence="12">
    <location>
        <position position="255"/>
    </location>
</feature>
<gene>
    <name evidence="12 14" type="primary">rbsK</name>
    <name evidence="14" type="ORF">ACFSKV_19710</name>
</gene>
<dbReference type="EMBL" id="JBHUIV010000034">
    <property type="protein sequence ID" value="MFD2203813.1"/>
    <property type="molecule type" value="Genomic_DNA"/>
</dbReference>
<dbReference type="CDD" id="cd01174">
    <property type="entry name" value="ribokinase"/>
    <property type="match status" value="1"/>
</dbReference>
<evidence type="ECO:0000256" key="4">
    <source>
        <dbReference type="ARBA" id="ARBA00022679"/>
    </source>
</evidence>
<comment type="activity regulation">
    <text evidence="12">Activated by a monovalent cation that binds near, but not in, the active site. The most likely occupant of the site in vivo is potassium. Ion binding induces a conformational change that may alter substrate affinity.</text>
</comment>
<evidence type="ECO:0000259" key="13">
    <source>
        <dbReference type="Pfam" id="PF00294"/>
    </source>
</evidence>
<keyword evidence="15" id="KW-1185">Reference proteome</keyword>
<evidence type="ECO:0000256" key="5">
    <source>
        <dbReference type="ARBA" id="ARBA00022723"/>
    </source>
</evidence>
<dbReference type="HAMAP" id="MF_01987">
    <property type="entry name" value="Ribokinase"/>
    <property type="match status" value="1"/>
</dbReference>
<evidence type="ECO:0000256" key="12">
    <source>
        <dbReference type="HAMAP-Rule" id="MF_01987"/>
    </source>
</evidence>
<dbReference type="PRINTS" id="PR00990">
    <property type="entry name" value="RIBOKINASE"/>
</dbReference>
<keyword evidence="6 12" id="KW-0547">Nucleotide-binding</keyword>
<sequence length="305" mass="31861">MDYKPKILVIGSANMDMVIQSDHFPSPGETIIGGKFSLIPGGKGANQAVAAARVGGEVSFISKLGKDLFGETNLENFKNEGIDTSLIKQIPDQPSGVALITVDSSGENTIIVAPGANSHISTVDIQAADSHFEHAAIILTQLEIPLPTVLSCIEKAKKKGKPLILNPAPATDLSEAFFEGLFMITPNETEAELLTGIQIRDDDSAESAAKALFGKGVQNVIITLGAGGAFVYTEGFKGRIPTKKVQAVDSTAAGDTFNGALAVALAKGESIEKAVQFALKAATLSVQRMGAQSSIPTLEELSLKN</sequence>
<organism evidence="14 15">
    <name type="scientific">Shivajiella indica</name>
    <dbReference type="NCBI Taxonomy" id="872115"/>
    <lineage>
        <taxon>Bacteria</taxon>
        <taxon>Pseudomonadati</taxon>
        <taxon>Bacteroidota</taxon>
        <taxon>Cytophagia</taxon>
        <taxon>Cytophagales</taxon>
        <taxon>Cyclobacteriaceae</taxon>
        <taxon>Shivajiella</taxon>
    </lineage>
</organism>
<feature type="domain" description="Carbohydrate kinase PfkB" evidence="13">
    <location>
        <begin position="5"/>
        <end position="297"/>
    </location>
</feature>
<evidence type="ECO:0000256" key="9">
    <source>
        <dbReference type="ARBA" id="ARBA00022842"/>
    </source>
</evidence>
<evidence type="ECO:0000313" key="14">
    <source>
        <dbReference type="EMBL" id="MFD2203813.1"/>
    </source>
</evidence>